<comment type="caution">
    <text evidence="2">The sequence shown here is derived from an EMBL/GenBank/DDBJ whole genome shotgun (WGS) entry which is preliminary data.</text>
</comment>
<evidence type="ECO:0000256" key="1">
    <source>
        <dbReference type="SAM" id="Phobius"/>
    </source>
</evidence>
<dbReference type="Pfam" id="PF07963">
    <property type="entry name" value="N_methyl"/>
    <property type="match status" value="1"/>
</dbReference>
<dbReference type="PROSITE" id="PS00409">
    <property type="entry name" value="PROKAR_NTER_METHYL"/>
    <property type="match status" value="1"/>
</dbReference>
<dbReference type="NCBIfam" id="TIGR02532">
    <property type="entry name" value="IV_pilin_GFxxxE"/>
    <property type="match status" value="1"/>
</dbReference>
<feature type="transmembrane region" description="Helical" evidence="1">
    <location>
        <begin position="12"/>
        <end position="31"/>
    </location>
</feature>
<dbReference type="Gene3D" id="3.30.700.10">
    <property type="entry name" value="Glycoprotein, Type 4 Pilin"/>
    <property type="match status" value="1"/>
</dbReference>
<keyword evidence="1" id="KW-0812">Transmembrane</keyword>
<dbReference type="InterPro" id="IPR045584">
    <property type="entry name" value="Pilin-like"/>
</dbReference>
<evidence type="ECO:0000313" key="3">
    <source>
        <dbReference type="Proteomes" id="UP000627166"/>
    </source>
</evidence>
<proteinExistence type="predicted"/>
<keyword evidence="1" id="KW-1133">Transmembrane helix</keyword>
<organism evidence="2 3">
    <name type="scientific">Clostridium faecium</name>
    <dbReference type="NCBI Taxonomy" id="2762223"/>
    <lineage>
        <taxon>Bacteria</taxon>
        <taxon>Bacillati</taxon>
        <taxon>Bacillota</taxon>
        <taxon>Clostridia</taxon>
        <taxon>Eubacteriales</taxon>
        <taxon>Clostridiaceae</taxon>
        <taxon>Clostridium</taxon>
    </lineage>
</organism>
<dbReference type="SUPFAM" id="SSF54523">
    <property type="entry name" value="Pili subunits"/>
    <property type="match status" value="1"/>
</dbReference>
<keyword evidence="3" id="KW-1185">Reference proteome</keyword>
<name>A0ABR8YRE3_9CLOT</name>
<dbReference type="RefSeq" id="WP_191739809.1">
    <property type="nucleotide sequence ID" value="NZ_JACSQB010000050.1"/>
</dbReference>
<dbReference type="PANTHER" id="PTHR30093">
    <property type="entry name" value="GENERAL SECRETION PATHWAY PROTEIN G"/>
    <property type="match status" value="1"/>
</dbReference>
<accession>A0ABR8YRE3</accession>
<reference evidence="2 3" key="1">
    <citation type="submission" date="2020-08" db="EMBL/GenBank/DDBJ databases">
        <title>A Genomic Blueprint of the Chicken Gut Microbiome.</title>
        <authorList>
            <person name="Gilroy R."/>
            <person name="Ravi A."/>
            <person name="Getino M."/>
            <person name="Pursley I."/>
            <person name="Horton D.L."/>
            <person name="Alikhan N.-F."/>
            <person name="Baker D."/>
            <person name="Gharbi K."/>
            <person name="Hall N."/>
            <person name="Watson M."/>
            <person name="Adriaenssens E.M."/>
            <person name="Foster-Nyarko E."/>
            <person name="Jarju S."/>
            <person name="Secka A."/>
            <person name="Antonio M."/>
            <person name="Oren A."/>
            <person name="Chaudhuri R."/>
            <person name="La Ragione R.M."/>
            <person name="Hildebrand F."/>
            <person name="Pallen M.J."/>
        </authorList>
    </citation>
    <scope>NUCLEOTIDE SEQUENCE [LARGE SCALE GENOMIC DNA]</scope>
    <source>
        <strain evidence="2 3">N37</strain>
    </source>
</reference>
<evidence type="ECO:0000313" key="2">
    <source>
        <dbReference type="EMBL" id="MBD8046832.1"/>
    </source>
</evidence>
<keyword evidence="1" id="KW-0472">Membrane</keyword>
<sequence>MNSSKKKRGGFTLIEIIVVISIIAILAFIAIPKFGNIQENAKQKADAATAKNIAMAINTELSKGEAVTNIDGDKIKKYFNNEEIKQQALVEDKLPNKFSVYIKNDGEIFIFTGNRQVYPSLKDSISKPEGKGEAIKTFEISCN</sequence>
<gene>
    <name evidence="2" type="ORF">H9637_07215</name>
</gene>
<dbReference type="EMBL" id="JACSQB010000050">
    <property type="protein sequence ID" value="MBD8046832.1"/>
    <property type="molecule type" value="Genomic_DNA"/>
</dbReference>
<dbReference type="Proteomes" id="UP000627166">
    <property type="component" value="Unassembled WGS sequence"/>
</dbReference>
<protein>
    <submittedName>
        <fullName evidence="2">Prepilin-type N-terminal cleavage/methylation domain-containing protein</fullName>
    </submittedName>
</protein>
<dbReference type="InterPro" id="IPR012902">
    <property type="entry name" value="N_methyl_site"/>
</dbReference>